<name>A0A1I5Q2U2_9EURY</name>
<dbReference type="AlphaFoldDB" id="A0A1I5Q2U2"/>
<keyword evidence="3" id="KW-1185">Reference proteome</keyword>
<proteinExistence type="predicted"/>
<dbReference type="InterPro" id="IPR041120">
    <property type="entry name" value="PIN_9"/>
</dbReference>
<dbReference type="EMBL" id="FOXI01000003">
    <property type="protein sequence ID" value="SFP40678.1"/>
    <property type="molecule type" value="Genomic_DNA"/>
</dbReference>
<reference evidence="3" key="1">
    <citation type="submission" date="2016-10" db="EMBL/GenBank/DDBJ databases">
        <authorList>
            <person name="Varghese N."/>
            <person name="Submissions S."/>
        </authorList>
    </citation>
    <scope>NUCLEOTIDE SEQUENCE [LARGE SCALE GENOMIC DNA]</scope>
    <source>
        <strain evidence="3">CGMCC 1.10329</strain>
    </source>
</reference>
<dbReference type="CDD" id="cd09879">
    <property type="entry name" value="PIN_VapC_AF0591-like"/>
    <property type="match status" value="1"/>
</dbReference>
<gene>
    <name evidence="2" type="ORF">SAMN05216277_103234</name>
</gene>
<dbReference type="OrthoDB" id="15280at2157"/>
<dbReference type="Proteomes" id="UP000183769">
    <property type="component" value="Unassembled WGS sequence"/>
</dbReference>
<organism evidence="2 3">
    <name type="scientific">Halolamina pelagica</name>
    <dbReference type="NCBI Taxonomy" id="699431"/>
    <lineage>
        <taxon>Archaea</taxon>
        <taxon>Methanobacteriati</taxon>
        <taxon>Methanobacteriota</taxon>
        <taxon>Stenosarchaea group</taxon>
        <taxon>Halobacteria</taxon>
        <taxon>Halobacteriales</taxon>
        <taxon>Haloferacaceae</taxon>
    </lineage>
</organism>
<evidence type="ECO:0000313" key="3">
    <source>
        <dbReference type="Proteomes" id="UP000183769"/>
    </source>
</evidence>
<sequence length="128" mass="13712">MSATAVLDTNALMMPVELDVRVFDELDRLLGAYEAVTPRAVVAELEKLRDGNGAEGTAAAVGRDLAERCRVVETDESYADDAVVAVAEAAEGEVYVVTNDRPLRHRLLDAGVDVIGLRGRNTLAITET</sequence>
<dbReference type="RefSeq" id="WP_074876597.1">
    <property type="nucleotide sequence ID" value="NZ_FOXI01000003.1"/>
</dbReference>
<accession>A0A1I5Q2U2</accession>
<evidence type="ECO:0000313" key="2">
    <source>
        <dbReference type="EMBL" id="SFP40678.1"/>
    </source>
</evidence>
<dbReference type="Gene3D" id="3.40.50.1010">
    <property type="entry name" value="5'-nuclease"/>
    <property type="match status" value="1"/>
</dbReference>
<feature type="domain" description="VapC9 PIN-like" evidence="1">
    <location>
        <begin position="6"/>
        <end position="120"/>
    </location>
</feature>
<evidence type="ECO:0000259" key="1">
    <source>
        <dbReference type="Pfam" id="PF18477"/>
    </source>
</evidence>
<dbReference type="SUPFAM" id="SSF88723">
    <property type="entry name" value="PIN domain-like"/>
    <property type="match status" value="1"/>
</dbReference>
<dbReference type="Pfam" id="PF18477">
    <property type="entry name" value="PIN_9"/>
    <property type="match status" value="1"/>
</dbReference>
<dbReference type="InterPro" id="IPR029060">
    <property type="entry name" value="PIN-like_dom_sf"/>
</dbReference>
<protein>
    <recommendedName>
        <fullName evidence="1">VapC9 PIN-like domain-containing protein</fullName>
    </recommendedName>
</protein>